<dbReference type="Proteomes" id="UP000178104">
    <property type="component" value="Unassembled WGS sequence"/>
</dbReference>
<evidence type="ECO:0000256" key="1">
    <source>
        <dbReference type="SAM" id="MobiDB-lite"/>
    </source>
</evidence>
<evidence type="ECO:0008006" key="4">
    <source>
        <dbReference type="Google" id="ProtNLM"/>
    </source>
</evidence>
<dbReference type="SUPFAM" id="SSF51004">
    <property type="entry name" value="C-terminal (heme d1) domain of cytochrome cd1-nitrite reductase"/>
    <property type="match status" value="2"/>
</dbReference>
<organism evidence="2 3">
    <name type="scientific">Candidatus Nomurabacteria bacterium RIFCSPLOWO2_01_FULL_42_17</name>
    <dbReference type="NCBI Taxonomy" id="1801780"/>
    <lineage>
        <taxon>Bacteria</taxon>
        <taxon>Candidatus Nomuraibacteriota</taxon>
    </lineage>
</organism>
<evidence type="ECO:0000313" key="2">
    <source>
        <dbReference type="EMBL" id="OGI95665.1"/>
    </source>
</evidence>
<feature type="compositionally biased region" description="Polar residues" evidence="1">
    <location>
        <begin position="946"/>
        <end position="970"/>
    </location>
</feature>
<proteinExistence type="predicted"/>
<sequence>MGPQGIQGPRGPSGNVDTSNFVTRAFFDAQLNGTLNSIDSNVQSLAKSMAAEVTTDFLTLTGSTSGEIIIQPAAVAGTYTLTLPTDDGTASQYLQTDGSGVLTWASVTSGATLSAVTAATTDATIANGANNIVWNWALTGAESAFTLGETTASTGGSSNQYILNVGTLSASTAIPLFVNNIGAGASLRVDDASSDTTPFLIDASGNVGIGTTTPSSKLEVVGGNILQTASGNPTLKGTYTTTGAPRGVFVSDKYAYIADYNSIQIIDVSNPASPTQVSSYNTPGNTYGIFVSGKYAYVADDSAGLQIIDVSNPTSPSLVGTYNSFLALDVFVSGKYAYVADNSSGLQIIDVSNPASPTLIGTYNTSGLANGVFLYGKYVYVADATAGLQIIDVSNPASPTLVGTYDTPGAAEKVVVSGKYAYVADNSSGLQIIDVSNPSSPSSVGSYDTGQANDVFIANKYAYVGDNNGFYVIDVSNPASPTLIGSYSTPSLALGVFLSGKYAYVGVFGSSLQIIDINGMEVPSLNAGSVETNILQATNYIIGDTILAQTGINVGQGGLYSQGPGAFTGNLAITQTATALGALKGIVYTGAVNTNQTLSTEIPSLTITTAGREWATGALTTQREVLITQPTYSFVGSSTITDAATLAIAGAPIKSTNATITNTHGLLIQAGGVSTATNSYGLTVNAQTGATNNYSAVLLGGNVGIGTTAPGALLSLGLAGTTKGVINFAGNTSGVVTMQPAAAAGTWTMTLPTAVGSAGYQLTDAAGDGITSWASAASSRELKDVISTVDYPNEALTSILNTKIYKFHYKPGMGTGDTITEYVGVMADEAPWAMHYNGTIVNPVNTLGYMVLGIQATNTKLEDLNLNLNAISGTITPLEGSSNQSFVTAFFDNVYAKITAWMGEVGNGIGDFFANRVHTKELCVAKSDGTEFCANGDELEAMVGSDSGSSEGSTPNQDSTESGTGQASEQESNEEMPVVEETVDEPADETSEVSDAEATPPSETEESESTPEVTPEPESESEEAPAPEADVVEESDVQ</sequence>
<dbReference type="InterPro" id="IPR051200">
    <property type="entry name" value="Host-pathogen_enzymatic-act"/>
</dbReference>
<reference evidence="2 3" key="1">
    <citation type="journal article" date="2016" name="Nat. Commun.">
        <title>Thousands of microbial genomes shed light on interconnected biogeochemical processes in an aquifer system.</title>
        <authorList>
            <person name="Anantharaman K."/>
            <person name="Brown C.T."/>
            <person name="Hug L.A."/>
            <person name="Sharon I."/>
            <person name="Castelle C.J."/>
            <person name="Probst A.J."/>
            <person name="Thomas B.C."/>
            <person name="Singh A."/>
            <person name="Wilkins M.J."/>
            <person name="Karaoz U."/>
            <person name="Brodie E.L."/>
            <person name="Williams K.H."/>
            <person name="Hubbard S.S."/>
            <person name="Banfield J.F."/>
        </authorList>
    </citation>
    <scope>NUCLEOTIDE SEQUENCE [LARGE SCALE GENOMIC DNA]</scope>
</reference>
<dbReference type="EMBL" id="MFVE01000004">
    <property type="protein sequence ID" value="OGI95665.1"/>
    <property type="molecule type" value="Genomic_DNA"/>
</dbReference>
<feature type="compositionally biased region" description="Acidic residues" evidence="1">
    <location>
        <begin position="1003"/>
        <end position="1038"/>
    </location>
</feature>
<dbReference type="AlphaFoldDB" id="A0A1F6XNG8"/>
<dbReference type="Pfam" id="PF08309">
    <property type="entry name" value="LVIVD"/>
    <property type="match status" value="7"/>
</dbReference>
<feature type="region of interest" description="Disordered" evidence="1">
    <location>
        <begin position="941"/>
        <end position="1038"/>
    </location>
</feature>
<dbReference type="STRING" id="1801780.A2917_01120"/>
<gene>
    <name evidence="2" type="ORF">A2917_01120</name>
</gene>
<dbReference type="InterPro" id="IPR013211">
    <property type="entry name" value="LVIVD"/>
</dbReference>
<dbReference type="PANTHER" id="PTHR47197">
    <property type="entry name" value="PROTEIN NIRF"/>
    <property type="match status" value="1"/>
</dbReference>
<feature type="compositionally biased region" description="Acidic residues" evidence="1">
    <location>
        <begin position="971"/>
        <end position="995"/>
    </location>
</feature>
<comment type="caution">
    <text evidence="2">The sequence shown here is derived from an EMBL/GenBank/DDBJ whole genome shotgun (WGS) entry which is preliminary data.</text>
</comment>
<dbReference type="PANTHER" id="PTHR47197:SF3">
    <property type="entry name" value="DIHYDRO-HEME D1 DEHYDROGENASE"/>
    <property type="match status" value="1"/>
</dbReference>
<evidence type="ECO:0000313" key="3">
    <source>
        <dbReference type="Proteomes" id="UP000178104"/>
    </source>
</evidence>
<dbReference type="InterPro" id="IPR011048">
    <property type="entry name" value="Haem_d1_sf"/>
</dbReference>
<accession>A0A1F6XNG8</accession>
<name>A0A1F6XNG8_9BACT</name>
<protein>
    <recommendedName>
        <fullName evidence="4">Peptidase S74 domain-containing protein</fullName>
    </recommendedName>
</protein>